<keyword evidence="5" id="KW-1185">Reference proteome</keyword>
<protein>
    <submittedName>
        <fullName evidence="4">Aste57867_11965 protein</fullName>
    </submittedName>
</protein>
<evidence type="ECO:0000313" key="3">
    <source>
        <dbReference type="EMBL" id="KAF0697339.1"/>
    </source>
</evidence>
<evidence type="ECO:0000313" key="5">
    <source>
        <dbReference type="Proteomes" id="UP000332933"/>
    </source>
</evidence>
<reference evidence="3" key="2">
    <citation type="submission" date="2019-06" db="EMBL/GenBank/DDBJ databases">
        <title>Genomics analysis of Aphanomyces spp. identifies a new class of oomycete effector associated with host adaptation.</title>
        <authorList>
            <person name="Gaulin E."/>
        </authorList>
    </citation>
    <scope>NUCLEOTIDE SEQUENCE</scope>
    <source>
        <strain evidence="3">CBS 578.67</strain>
    </source>
</reference>
<keyword evidence="2" id="KW-1133">Transmembrane helix</keyword>
<dbReference type="Pfam" id="PF03452">
    <property type="entry name" value="Anp1"/>
    <property type="match status" value="1"/>
</dbReference>
<sequence length="393" mass="44195">MAAPLIQRAAAVVGVCILALMLYLNYGYYNRHMEEQPVGPVHSYLDAYKCKSLIAGSPVEISETTSTINGKLAGQCRLKNLHVMPDPTHVDDSVLVMVVYNNAESWGKGRSVHNFIDLVKLFDYPLKKISLGILTSSPDEYHALKDIFTSELRHTPSFAQSAASLDIPSSYRRRVSLVLRQDFSIDVSRDGRKADNVQKERRRMLARYRNYALTQSLEPWHVHVVWIDSDIVEIPSALVSKMVHGASHMFTNLVDVVVADKDVLEPICFVQGTEAEYDLNAWRGNRAVPTADELHAMHQGKLFVPHDGPGMVHINHVRDHEYYPLDSVGGTMLYVKADIHRQGVLFATHYVIGSEWKHEGYDGIETEGLCYVAGMLGYKCWAMPQDVIYHASN</sequence>
<dbReference type="InterPro" id="IPR052086">
    <property type="entry name" value="Mannan_Polymerase_Subunit"/>
</dbReference>
<evidence type="ECO:0000256" key="1">
    <source>
        <dbReference type="ARBA" id="ARBA00037964"/>
    </source>
</evidence>
<dbReference type="Proteomes" id="UP000332933">
    <property type="component" value="Unassembled WGS sequence"/>
</dbReference>
<accession>A0A485KUU1</accession>
<dbReference type="PANTHER" id="PTHR43083:SF6">
    <property type="entry name" value="MANNAN POLYMERASE COMPLEXES SUBUNIT MNN9"/>
    <property type="match status" value="1"/>
</dbReference>
<proteinExistence type="inferred from homology"/>
<keyword evidence="2" id="KW-0472">Membrane</keyword>
<dbReference type="Gene3D" id="3.90.550.10">
    <property type="entry name" value="Spore Coat Polysaccharide Biosynthesis Protein SpsA, Chain A"/>
    <property type="match status" value="1"/>
</dbReference>
<name>A0A485KUU1_9STRA</name>
<reference evidence="4 5" key="1">
    <citation type="submission" date="2019-03" db="EMBL/GenBank/DDBJ databases">
        <authorList>
            <person name="Gaulin E."/>
            <person name="Dumas B."/>
        </authorList>
    </citation>
    <scope>NUCLEOTIDE SEQUENCE [LARGE SCALE GENOMIC DNA]</scope>
    <source>
        <strain evidence="4">CBS 568.67</strain>
    </source>
</reference>
<dbReference type="AlphaFoldDB" id="A0A485KUU1"/>
<dbReference type="OrthoDB" id="204164at2759"/>
<gene>
    <name evidence="4" type="primary">Aste57867_11965</name>
    <name evidence="3" type="ORF">As57867_011920</name>
    <name evidence="4" type="ORF">ASTE57867_11965</name>
</gene>
<organism evidence="4 5">
    <name type="scientific">Aphanomyces stellatus</name>
    <dbReference type="NCBI Taxonomy" id="120398"/>
    <lineage>
        <taxon>Eukaryota</taxon>
        <taxon>Sar</taxon>
        <taxon>Stramenopiles</taxon>
        <taxon>Oomycota</taxon>
        <taxon>Saprolegniomycetes</taxon>
        <taxon>Saprolegniales</taxon>
        <taxon>Verrucalvaceae</taxon>
        <taxon>Aphanomyces</taxon>
    </lineage>
</organism>
<dbReference type="EMBL" id="VJMH01005325">
    <property type="protein sequence ID" value="KAF0697339.1"/>
    <property type="molecule type" value="Genomic_DNA"/>
</dbReference>
<evidence type="ECO:0000256" key="2">
    <source>
        <dbReference type="SAM" id="Phobius"/>
    </source>
</evidence>
<dbReference type="PANTHER" id="PTHR43083">
    <property type="entry name" value="MANNAN POLYMERASE II"/>
    <property type="match status" value="1"/>
</dbReference>
<keyword evidence="2" id="KW-0812">Transmembrane</keyword>
<dbReference type="EMBL" id="CAADRA010005346">
    <property type="protein sequence ID" value="VFT88820.1"/>
    <property type="molecule type" value="Genomic_DNA"/>
</dbReference>
<evidence type="ECO:0000313" key="4">
    <source>
        <dbReference type="EMBL" id="VFT88820.1"/>
    </source>
</evidence>
<feature type="transmembrane region" description="Helical" evidence="2">
    <location>
        <begin position="6"/>
        <end position="26"/>
    </location>
</feature>
<dbReference type="InterPro" id="IPR029044">
    <property type="entry name" value="Nucleotide-diphossugar_trans"/>
</dbReference>
<comment type="similarity">
    <text evidence="1">Belongs to the ANP1/MMN9/VAN1 family.</text>
</comment>